<proteinExistence type="predicted"/>
<feature type="signal peptide" evidence="1">
    <location>
        <begin position="1"/>
        <end position="29"/>
    </location>
</feature>
<dbReference type="Proteomes" id="UP000238479">
    <property type="component" value="Chromosome 3"/>
</dbReference>
<dbReference type="AlphaFoldDB" id="A0A2P6RAN8"/>
<gene>
    <name evidence="2" type="ORF">RchiOBHm_Chr3g0469021</name>
</gene>
<sequence>MAKSVCSTTVVLVVAFLLIASFATTMVEGKSKSCKKASESFTTPCNNHPECDKKMQRSGESTVRWSLPKRRGSEKVFLLYVLKFWLNLHI</sequence>
<keyword evidence="3" id="KW-1185">Reference proteome</keyword>
<organism evidence="2 3">
    <name type="scientific">Rosa chinensis</name>
    <name type="common">China rose</name>
    <dbReference type="NCBI Taxonomy" id="74649"/>
    <lineage>
        <taxon>Eukaryota</taxon>
        <taxon>Viridiplantae</taxon>
        <taxon>Streptophyta</taxon>
        <taxon>Embryophyta</taxon>
        <taxon>Tracheophyta</taxon>
        <taxon>Spermatophyta</taxon>
        <taxon>Magnoliopsida</taxon>
        <taxon>eudicotyledons</taxon>
        <taxon>Gunneridae</taxon>
        <taxon>Pentapetalae</taxon>
        <taxon>rosids</taxon>
        <taxon>fabids</taxon>
        <taxon>Rosales</taxon>
        <taxon>Rosaceae</taxon>
        <taxon>Rosoideae</taxon>
        <taxon>Rosoideae incertae sedis</taxon>
        <taxon>Rosa</taxon>
    </lineage>
</organism>
<dbReference type="Gramene" id="PRQ43488">
    <property type="protein sequence ID" value="PRQ43488"/>
    <property type="gene ID" value="RchiOBHm_Chr3g0469021"/>
</dbReference>
<keyword evidence="1" id="KW-0732">Signal</keyword>
<name>A0A2P6RAN8_ROSCH</name>
<evidence type="ECO:0000256" key="1">
    <source>
        <dbReference type="SAM" id="SignalP"/>
    </source>
</evidence>
<feature type="chain" id="PRO_5015203698" description="Transmembrane protein" evidence="1">
    <location>
        <begin position="30"/>
        <end position="90"/>
    </location>
</feature>
<evidence type="ECO:0000313" key="3">
    <source>
        <dbReference type="Proteomes" id="UP000238479"/>
    </source>
</evidence>
<comment type="caution">
    <text evidence="2">The sequence shown here is derived from an EMBL/GenBank/DDBJ whole genome shotgun (WGS) entry which is preliminary data.</text>
</comment>
<dbReference type="EMBL" id="PDCK01000041">
    <property type="protein sequence ID" value="PRQ43488.1"/>
    <property type="molecule type" value="Genomic_DNA"/>
</dbReference>
<evidence type="ECO:0008006" key="4">
    <source>
        <dbReference type="Google" id="ProtNLM"/>
    </source>
</evidence>
<accession>A0A2P6RAN8</accession>
<reference evidence="2 3" key="1">
    <citation type="journal article" date="2018" name="Nat. Genet.">
        <title>The Rosa genome provides new insights in the design of modern roses.</title>
        <authorList>
            <person name="Bendahmane M."/>
        </authorList>
    </citation>
    <scope>NUCLEOTIDE SEQUENCE [LARGE SCALE GENOMIC DNA]</scope>
    <source>
        <strain evidence="3">cv. Old Blush</strain>
    </source>
</reference>
<evidence type="ECO:0000313" key="2">
    <source>
        <dbReference type="EMBL" id="PRQ43488.1"/>
    </source>
</evidence>
<protein>
    <recommendedName>
        <fullName evidence="4">Transmembrane protein</fullName>
    </recommendedName>
</protein>